<evidence type="ECO:0000256" key="7">
    <source>
        <dbReference type="SAM" id="SignalP"/>
    </source>
</evidence>
<dbReference type="Gene3D" id="3.40.33.10">
    <property type="entry name" value="CAP"/>
    <property type="match status" value="1"/>
</dbReference>
<dbReference type="InterPro" id="IPR035940">
    <property type="entry name" value="CAP_sf"/>
</dbReference>
<name>B4QYB2_DROSI</name>
<dbReference type="PROSITE" id="PS50279">
    <property type="entry name" value="BPTI_KUNITZ_2"/>
    <property type="match status" value="1"/>
</dbReference>
<keyword evidence="10" id="KW-1185">Reference proteome</keyword>
<dbReference type="CDD" id="cd00109">
    <property type="entry name" value="Kunitz-type"/>
    <property type="match status" value="1"/>
</dbReference>
<evidence type="ECO:0000313" key="10">
    <source>
        <dbReference type="Proteomes" id="UP000000304"/>
    </source>
</evidence>
<gene>
    <name evidence="9" type="primary">Dsim\GD19871</name>
    <name evidence="9" type="ORF">Dsim_GD19871</name>
</gene>
<keyword evidence="3" id="KW-0646">Protease inhibitor</keyword>
<dbReference type="GO" id="GO:0050829">
    <property type="term" value="P:defense response to Gram-negative bacterium"/>
    <property type="evidence" value="ECO:0007669"/>
    <property type="project" value="EnsemblMetazoa"/>
</dbReference>
<dbReference type="SMR" id="B4QYB2"/>
<dbReference type="InterPro" id="IPR002223">
    <property type="entry name" value="Kunitz_BPTI"/>
</dbReference>
<evidence type="ECO:0000313" key="9">
    <source>
        <dbReference type="EMBL" id="EDX11869.1"/>
    </source>
</evidence>
<evidence type="ECO:0000259" key="8">
    <source>
        <dbReference type="PROSITE" id="PS50279"/>
    </source>
</evidence>
<dbReference type="InterPro" id="IPR050098">
    <property type="entry name" value="TFPI/VKTCI-like"/>
</dbReference>
<dbReference type="PANTHER" id="PTHR10083:SF217">
    <property type="entry name" value="BOOPHILIN-H2"/>
    <property type="match status" value="1"/>
</dbReference>
<dbReference type="PhylomeDB" id="B4QYB2"/>
<keyword evidence="7" id="KW-0732">Signal</keyword>
<dbReference type="GO" id="GO:0005615">
    <property type="term" value="C:extracellular space"/>
    <property type="evidence" value="ECO:0007669"/>
    <property type="project" value="TreeGrafter"/>
</dbReference>
<feature type="compositionally biased region" description="Low complexity" evidence="6">
    <location>
        <begin position="314"/>
        <end position="367"/>
    </location>
</feature>
<dbReference type="SMART" id="SM00131">
    <property type="entry name" value="KU"/>
    <property type="match status" value="1"/>
</dbReference>
<evidence type="ECO:0000256" key="6">
    <source>
        <dbReference type="SAM" id="MobiDB-lite"/>
    </source>
</evidence>
<dbReference type="Proteomes" id="UP000000304">
    <property type="component" value="Chromosome 3R"/>
</dbReference>
<feature type="chain" id="PRO_5002821338" evidence="7">
    <location>
        <begin position="20"/>
        <end position="544"/>
    </location>
</feature>
<accession>B4QYB2</accession>
<evidence type="ECO:0000256" key="1">
    <source>
        <dbReference type="ARBA" id="ARBA00004613"/>
    </source>
</evidence>
<dbReference type="PANTHER" id="PTHR10083">
    <property type="entry name" value="KUNITZ-TYPE PROTEASE INHIBITOR-RELATED"/>
    <property type="match status" value="1"/>
</dbReference>
<protein>
    <submittedName>
        <fullName evidence="9">GD19871</fullName>
    </submittedName>
</protein>
<dbReference type="EMBL" id="CM000364">
    <property type="protein sequence ID" value="EDX11869.1"/>
    <property type="molecule type" value="Genomic_DNA"/>
</dbReference>
<dbReference type="OrthoDB" id="414826at2759"/>
<feature type="domain" description="BPTI/Kunitz inhibitor" evidence="8">
    <location>
        <begin position="487"/>
        <end position="543"/>
    </location>
</feature>
<reference evidence="9 10" key="1">
    <citation type="journal article" date="2007" name="Nature">
        <title>Evolution of genes and genomes on the Drosophila phylogeny.</title>
        <authorList>
            <consortium name="Drosophila 12 Genomes Consortium"/>
            <person name="Clark A.G."/>
            <person name="Eisen M.B."/>
            <person name="Smith D.R."/>
            <person name="Bergman C.M."/>
            <person name="Oliver B."/>
            <person name="Markow T.A."/>
            <person name="Kaufman T.C."/>
            <person name="Kellis M."/>
            <person name="Gelbart W."/>
            <person name="Iyer V.N."/>
            <person name="Pollard D.A."/>
            <person name="Sackton T.B."/>
            <person name="Larracuente A.M."/>
            <person name="Singh N.D."/>
            <person name="Abad J.P."/>
            <person name="Abt D.N."/>
            <person name="Adryan B."/>
            <person name="Aguade M."/>
            <person name="Akashi H."/>
            <person name="Anderson W.W."/>
            <person name="Aquadro C.F."/>
            <person name="Ardell D.H."/>
            <person name="Arguello R."/>
            <person name="Artieri C.G."/>
            <person name="Barbash D.A."/>
            <person name="Barker D."/>
            <person name="Barsanti P."/>
            <person name="Batterham P."/>
            <person name="Batzoglou S."/>
            <person name="Begun D."/>
            <person name="Bhutkar A."/>
            <person name="Blanco E."/>
            <person name="Bosak S.A."/>
            <person name="Bradley R.K."/>
            <person name="Brand A.D."/>
            <person name="Brent M.R."/>
            <person name="Brooks A.N."/>
            <person name="Brown R.H."/>
            <person name="Butlin R.K."/>
            <person name="Caggese C."/>
            <person name="Calvi B.R."/>
            <person name="Bernardo de Carvalho A."/>
            <person name="Caspi A."/>
            <person name="Castrezana S."/>
            <person name="Celniker S.E."/>
            <person name="Chang J.L."/>
            <person name="Chapple C."/>
            <person name="Chatterji S."/>
            <person name="Chinwalla A."/>
            <person name="Civetta A."/>
            <person name="Clifton S.W."/>
            <person name="Comeron J.M."/>
            <person name="Costello J.C."/>
            <person name="Coyne J.A."/>
            <person name="Daub J."/>
            <person name="David R.G."/>
            <person name="Delcher A.L."/>
            <person name="Delehaunty K."/>
            <person name="Do C.B."/>
            <person name="Ebling H."/>
            <person name="Edwards K."/>
            <person name="Eickbush T."/>
            <person name="Evans J.D."/>
            <person name="Filipski A."/>
            <person name="Findeiss S."/>
            <person name="Freyhult E."/>
            <person name="Fulton L."/>
            <person name="Fulton R."/>
            <person name="Garcia A.C."/>
            <person name="Gardiner A."/>
            <person name="Garfield D.A."/>
            <person name="Garvin B.E."/>
            <person name="Gibson G."/>
            <person name="Gilbert D."/>
            <person name="Gnerre S."/>
            <person name="Godfrey J."/>
            <person name="Good R."/>
            <person name="Gotea V."/>
            <person name="Gravely B."/>
            <person name="Greenberg A.J."/>
            <person name="Griffiths-Jones S."/>
            <person name="Gross S."/>
            <person name="Guigo R."/>
            <person name="Gustafson E.A."/>
            <person name="Haerty W."/>
            <person name="Hahn M.W."/>
            <person name="Halligan D.L."/>
            <person name="Halpern A.L."/>
            <person name="Halter G.M."/>
            <person name="Han M.V."/>
            <person name="Heger A."/>
            <person name="Hillier L."/>
            <person name="Hinrichs A.S."/>
            <person name="Holmes I."/>
            <person name="Hoskins R.A."/>
            <person name="Hubisz M.J."/>
            <person name="Hultmark D."/>
            <person name="Huntley M.A."/>
            <person name="Jaffe D.B."/>
            <person name="Jagadeeshan S."/>
            <person name="Jeck W.R."/>
            <person name="Johnson J."/>
            <person name="Jones C.D."/>
            <person name="Jordan W.C."/>
            <person name="Karpen G.H."/>
            <person name="Kataoka E."/>
            <person name="Keightley P.D."/>
            <person name="Kheradpour P."/>
            <person name="Kirkness E.F."/>
            <person name="Koerich L.B."/>
            <person name="Kristiansen K."/>
            <person name="Kudrna D."/>
            <person name="Kulathinal R.J."/>
            <person name="Kumar S."/>
            <person name="Kwok R."/>
            <person name="Lander E."/>
            <person name="Langley C.H."/>
            <person name="Lapoint R."/>
            <person name="Lazzaro B.P."/>
            <person name="Lee S.J."/>
            <person name="Levesque L."/>
            <person name="Li R."/>
            <person name="Lin C.F."/>
            <person name="Lin M.F."/>
            <person name="Lindblad-Toh K."/>
            <person name="Llopart A."/>
            <person name="Long M."/>
            <person name="Low L."/>
            <person name="Lozovsky E."/>
            <person name="Lu J."/>
            <person name="Luo M."/>
            <person name="Machado C.A."/>
            <person name="Makalowski W."/>
            <person name="Marzo M."/>
            <person name="Matsuda M."/>
            <person name="Matzkin L."/>
            <person name="McAllister B."/>
            <person name="McBride C.S."/>
            <person name="McKernan B."/>
            <person name="McKernan K."/>
            <person name="Mendez-Lago M."/>
            <person name="Minx P."/>
            <person name="Mollenhauer M.U."/>
            <person name="Montooth K."/>
            <person name="Mount S.M."/>
            <person name="Mu X."/>
            <person name="Myers E."/>
            <person name="Negre B."/>
            <person name="Newfeld S."/>
            <person name="Nielsen R."/>
            <person name="Noor M.A."/>
            <person name="O'Grady P."/>
            <person name="Pachter L."/>
            <person name="Papaceit M."/>
            <person name="Parisi M.J."/>
            <person name="Parisi M."/>
            <person name="Parts L."/>
            <person name="Pedersen J.S."/>
            <person name="Pesole G."/>
            <person name="Phillippy A.M."/>
            <person name="Ponting C.P."/>
            <person name="Pop M."/>
            <person name="Porcelli D."/>
            <person name="Powell J.R."/>
            <person name="Prohaska S."/>
            <person name="Pruitt K."/>
            <person name="Puig M."/>
            <person name="Quesneville H."/>
            <person name="Ram K.R."/>
            <person name="Rand D."/>
            <person name="Rasmussen M.D."/>
            <person name="Reed L.K."/>
            <person name="Reenan R."/>
            <person name="Reily A."/>
            <person name="Remington K.A."/>
            <person name="Rieger T.T."/>
            <person name="Ritchie M.G."/>
            <person name="Robin C."/>
            <person name="Rogers Y.H."/>
            <person name="Rohde C."/>
            <person name="Rozas J."/>
            <person name="Rubenfield M.J."/>
            <person name="Ruiz A."/>
            <person name="Russo S."/>
            <person name="Salzberg S.L."/>
            <person name="Sanchez-Gracia A."/>
            <person name="Saranga D.J."/>
            <person name="Sato H."/>
            <person name="Schaeffer S.W."/>
            <person name="Schatz M.C."/>
            <person name="Schlenke T."/>
            <person name="Schwartz R."/>
            <person name="Segarra C."/>
            <person name="Singh R.S."/>
            <person name="Sirot L."/>
            <person name="Sirota M."/>
            <person name="Sisneros N.B."/>
            <person name="Smith C.D."/>
            <person name="Smith T.F."/>
            <person name="Spieth J."/>
            <person name="Stage D.E."/>
            <person name="Stark A."/>
            <person name="Stephan W."/>
            <person name="Strausberg R.L."/>
            <person name="Strempel S."/>
            <person name="Sturgill D."/>
            <person name="Sutton G."/>
            <person name="Sutton G.G."/>
            <person name="Tao W."/>
            <person name="Teichmann S."/>
            <person name="Tobari Y.N."/>
            <person name="Tomimura Y."/>
            <person name="Tsolas J.M."/>
            <person name="Valente V.L."/>
            <person name="Venter E."/>
            <person name="Venter J.C."/>
            <person name="Vicario S."/>
            <person name="Vieira F.G."/>
            <person name="Vilella A.J."/>
            <person name="Villasante A."/>
            <person name="Walenz B."/>
            <person name="Wang J."/>
            <person name="Wasserman M."/>
            <person name="Watts T."/>
            <person name="Wilson D."/>
            <person name="Wilson R.K."/>
            <person name="Wing R.A."/>
            <person name="Wolfner M.F."/>
            <person name="Wong A."/>
            <person name="Wong G.K."/>
            <person name="Wu C.I."/>
            <person name="Wu G."/>
            <person name="Yamamoto D."/>
            <person name="Yang H.P."/>
            <person name="Yang S.P."/>
            <person name="Yorke J.A."/>
            <person name="Yoshida K."/>
            <person name="Zdobnov E."/>
            <person name="Zhang P."/>
            <person name="Zhang Y."/>
            <person name="Zimin A.V."/>
            <person name="Baldwin J."/>
            <person name="Abdouelleil A."/>
            <person name="Abdulkadir J."/>
            <person name="Abebe A."/>
            <person name="Abera B."/>
            <person name="Abreu J."/>
            <person name="Acer S.C."/>
            <person name="Aftuck L."/>
            <person name="Alexander A."/>
            <person name="An P."/>
            <person name="Anderson E."/>
            <person name="Anderson S."/>
            <person name="Arachi H."/>
            <person name="Azer M."/>
            <person name="Bachantsang P."/>
            <person name="Barry A."/>
            <person name="Bayul T."/>
            <person name="Berlin A."/>
            <person name="Bessette D."/>
            <person name="Bloom T."/>
            <person name="Blye J."/>
            <person name="Boguslavskiy L."/>
            <person name="Bonnet C."/>
            <person name="Boukhgalter B."/>
            <person name="Bourzgui I."/>
            <person name="Brown A."/>
            <person name="Cahill P."/>
            <person name="Channer S."/>
            <person name="Cheshatsang Y."/>
            <person name="Chuda L."/>
            <person name="Citroen M."/>
            <person name="Collymore A."/>
            <person name="Cooke P."/>
            <person name="Costello M."/>
            <person name="D'Aco K."/>
            <person name="Daza R."/>
            <person name="De Haan G."/>
            <person name="DeGray S."/>
            <person name="DeMaso C."/>
            <person name="Dhargay N."/>
            <person name="Dooley K."/>
            <person name="Dooley E."/>
            <person name="Doricent M."/>
            <person name="Dorje P."/>
            <person name="Dorjee K."/>
            <person name="Dupes A."/>
            <person name="Elong R."/>
            <person name="Falk J."/>
            <person name="Farina A."/>
            <person name="Faro S."/>
            <person name="Ferguson D."/>
            <person name="Fisher S."/>
            <person name="Foley C.D."/>
            <person name="Franke A."/>
            <person name="Friedrich D."/>
            <person name="Gadbois L."/>
            <person name="Gearin G."/>
            <person name="Gearin C.R."/>
            <person name="Giannoukos G."/>
            <person name="Goode T."/>
            <person name="Graham J."/>
            <person name="Grandbois E."/>
            <person name="Grewal S."/>
            <person name="Gyaltsen K."/>
            <person name="Hafez N."/>
            <person name="Hagos B."/>
            <person name="Hall J."/>
            <person name="Henson C."/>
            <person name="Hollinger A."/>
            <person name="Honan T."/>
            <person name="Huard M.D."/>
            <person name="Hughes L."/>
            <person name="Hurhula B."/>
            <person name="Husby M.E."/>
            <person name="Kamat A."/>
            <person name="Kanga B."/>
            <person name="Kashin S."/>
            <person name="Khazanovich D."/>
            <person name="Kisner P."/>
            <person name="Lance K."/>
            <person name="Lara M."/>
            <person name="Lee W."/>
            <person name="Lennon N."/>
            <person name="Letendre F."/>
            <person name="LeVine R."/>
            <person name="Lipovsky A."/>
            <person name="Liu X."/>
            <person name="Liu J."/>
            <person name="Liu S."/>
            <person name="Lokyitsang T."/>
            <person name="Lokyitsang Y."/>
            <person name="Lubonja R."/>
            <person name="Lui A."/>
            <person name="MacDonald P."/>
            <person name="Magnisalis V."/>
            <person name="Maru K."/>
            <person name="Matthews C."/>
            <person name="McCusker W."/>
            <person name="McDonough S."/>
            <person name="Mehta T."/>
            <person name="Meldrim J."/>
            <person name="Meneus L."/>
            <person name="Mihai O."/>
            <person name="Mihalev A."/>
            <person name="Mihova T."/>
            <person name="Mittelman R."/>
            <person name="Mlenga V."/>
            <person name="Montmayeur A."/>
            <person name="Mulrain L."/>
            <person name="Navidi A."/>
            <person name="Naylor J."/>
            <person name="Negash T."/>
            <person name="Nguyen T."/>
            <person name="Nguyen N."/>
            <person name="Nicol R."/>
            <person name="Norbu C."/>
            <person name="Norbu N."/>
            <person name="Novod N."/>
            <person name="O'Neill B."/>
            <person name="Osman S."/>
            <person name="Markiewicz E."/>
            <person name="Oyono O.L."/>
            <person name="Patti C."/>
            <person name="Phunkhang P."/>
            <person name="Pierre F."/>
            <person name="Priest M."/>
            <person name="Raghuraman S."/>
            <person name="Rege F."/>
            <person name="Reyes R."/>
            <person name="Rise C."/>
            <person name="Rogov P."/>
            <person name="Ross K."/>
            <person name="Ryan E."/>
            <person name="Settipalli S."/>
            <person name="Shea T."/>
            <person name="Sherpa N."/>
            <person name="Shi L."/>
            <person name="Shih D."/>
            <person name="Sparrow T."/>
            <person name="Spaulding J."/>
            <person name="Stalker J."/>
            <person name="Stange-Thomann N."/>
            <person name="Stavropoulos S."/>
            <person name="Stone C."/>
            <person name="Strader C."/>
            <person name="Tesfaye S."/>
            <person name="Thomson T."/>
            <person name="Thoulutsang Y."/>
            <person name="Thoulutsang D."/>
            <person name="Topham K."/>
            <person name="Topping I."/>
            <person name="Tsamla T."/>
            <person name="Vassiliev H."/>
            <person name="Vo A."/>
            <person name="Wangchuk T."/>
            <person name="Wangdi T."/>
            <person name="Weiand M."/>
            <person name="Wilkinson J."/>
            <person name="Wilson A."/>
            <person name="Yadav S."/>
            <person name="Young G."/>
            <person name="Yu Q."/>
            <person name="Zembek L."/>
            <person name="Zhong D."/>
            <person name="Zimmer A."/>
            <person name="Zwirko Z."/>
            <person name="Jaffe D.B."/>
            <person name="Alvarez P."/>
            <person name="Brockman W."/>
            <person name="Butler J."/>
            <person name="Chin C."/>
            <person name="Gnerre S."/>
            <person name="Grabherr M."/>
            <person name="Kleber M."/>
            <person name="Mauceli E."/>
            <person name="MacCallum I."/>
        </authorList>
    </citation>
    <scope>NUCLEOTIDE SEQUENCE [LARGE SCALE GENOMIC DNA]</scope>
    <source>
        <strain evidence="10">white501</strain>
    </source>
</reference>
<comment type="subcellular location">
    <subcellularLocation>
        <location evidence="1">Secreted</location>
    </subcellularLocation>
</comment>
<feature type="region of interest" description="Disordered" evidence="6">
    <location>
        <begin position="314"/>
        <end position="394"/>
    </location>
</feature>
<keyword evidence="5" id="KW-1015">Disulfide bond</keyword>
<dbReference type="SMART" id="SM00198">
    <property type="entry name" value="SCP"/>
    <property type="match status" value="1"/>
</dbReference>
<keyword evidence="4" id="KW-0722">Serine protease inhibitor</keyword>
<dbReference type="GO" id="GO:0004867">
    <property type="term" value="F:serine-type endopeptidase inhibitor activity"/>
    <property type="evidence" value="ECO:0007669"/>
    <property type="project" value="UniProtKB-KW"/>
</dbReference>
<feature type="compositionally biased region" description="Low complexity" evidence="6">
    <location>
        <begin position="23"/>
        <end position="37"/>
    </location>
</feature>
<dbReference type="SUPFAM" id="SSF55797">
    <property type="entry name" value="PR-1-like"/>
    <property type="match status" value="1"/>
</dbReference>
<organism evidence="9 10">
    <name type="scientific">Drosophila simulans</name>
    <name type="common">Fruit fly</name>
    <dbReference type="NCBI Taxonomy" id="7240"/>
    <lineage>
        <taxon>Eukaryota</taxon>
        <taxon>Metazoa</taxon>
        <taxon>Ecdysozoa</taxon>
        <taxon>Arthropoda</taxon>
        <taxon>Hexapoda</taxon>
        <taxon>Insecta</taxon>
        <taxon>Pterygota</taxon>
        <taxon>Neoptera</taxon>
        <taxon>Endopterygota</taxon>
        <taxon>Diptera</taxon>
        <taxon>Brachycera</taxon>
        <taxon>Muscomorpha</taxon>
        <taxon>Ephydroidea</taxon>
        <taxon>Drosophilidae</taxon>
        <taxon>Drosophila</taxon>
        <taxon>Sophophora</taxon>
    </lineage>
</organism>
<evidence type="ECO:0000256" key="5">
    <source>
        <dbReference type="ARBA" id="ARBA00023157"/>
    </source>
</evidence>
<feature type="signal peptide" evidence="7">
    <location>
        <begin position="1"/>
        <end position="19"/>
    </location>
</feature>
<dbReference type="Pfam" id="PF00188">
    <property type="entry name" value="CAP"/>
    <property type="match status" value="1"/>
</dbReference>
<sequence>MLALVVLLVTSCLAIQTAATTTPGPAVTEAGTPAPGGSPDQAELGNSSSTELPDYCDPSLCHKNLKHVACNASIELHDKCSLDAEVIVISPKVERFLLGRFNELRDRVAKGGFNGLSPASRMGTLKWNSELAYLAEFNVRDCVLRHDECRNTKFTQNAGQTVGYRGIKGKLPELEDILRDIIGVWMREKAGTSMVTIMKYAEQESHSPKYNFLQIVQENAEFVGCAIVQQSRHGWIQTFFTCNYGHAPVVGSPVYESGQKAAESCKAGTNPKYAHLCADSEVYEKVAPKGVNASSPEIKTRTLGKRDFVMLNADGTAPAEDGAPAPAADGAAAAPAAEGGAAPPAEAAATTAVDGAAPGATPGVTPVEGEGSTAAPAAGVTPASGSPGGEEAHAEGLLEPMPKPLDRAALEKKFARFLALIKRAEMFHGRRKIVVISSNHEVDDDRVQQEGAEADSTIRTMERALSRRRAIMRRSIGSHMRGRRQNCVGGKHEGFGGRNCRRTAMDEMWYYNQRTGKCLKMKYLGCGGNQNRYCSLRHCQRSCP</sequence>
<dbReference type="CDD" id="cd05380">
    <property type="entry name" value="CAP_euk"/>
    <property type="match status" value="1"/>
</dbReference>
<dbReference type="InterPro" id="IPR014044">
    <property type="entry name" value="CAP_dom"/>
</dbReference>
<dbReference type="HOGENOM" id="CLU_040098_0_0_1"/>
<proteinExistence type="predicted"/>
<evidence type="ECO:0000256" key="3">
    <source>
        <dbReference type="ARBA" id="ARBA00022690"/>
    </source>
</evidence>
<dbReference type="SUPFAM" id="SSF57362">
    <property type="entry name" value="BPTI-like"/>
    <property type="match status" value="1"/>
</dbReference>
<dbReference type="InterPro" id="IPR036880">
    <property type="entry name" value="Kunitz_BPTI_sf"/>
</dbReference>
<evidence type="ECO:0000256" key="4">
    <source>
        <dbReference type="ARBA" id="ARBA00022900"/>
    </source>
</evidence>
<dbReference type="Pfam" id="PF00014">
    <property type="entry name" value="Kunitz_BPTI"/>
    <property type="match status" value="1"/>
</dbReference>
<dbReference type="Gene3D" id="4.10.410.10">
    <property type="entry name" value="Pancreatic trypsin inhibitor Kunitz domain"/>
    <property type="match status" value="1"/>
</dbReference>
<keyword evidence="2" id="KW-0964">Secreted</keyword>
<evidence type="ECO:0000256" key="2">
    <source>
        <dbReference type="ARBA" id="ARBA00022525"/>
    </source>
</evidence>
<feature type="region of interest" description="Disordered" evidence="6">
    <location>
        <begin position="23"/>
        <end position="50"/>
    </location>
</feature>
<dbReference type="AlphaFoldDB" id="B4QYB2"/>
<dbReference type="OMA" id="EMFHGRR"/>